<protein>
    <submittedName>
        <fullName evidence="3">Uncharacterized protein</fullName>
    </submittedName>
</protein>
<feature type="coiled-coil region" evidence="1">
    <location>
        <begin position="294"/>
        <end position="349"/>
    </location>
</feature>
<dbReference type="InterPro" id="IPR051861">
    <property type="entry name" value="NET_actin-binding_domain"/>
</dbReference>
<gene>
    <name evidence="3" type="ORF">Nepgr_006844</name>
</gene>
<keyword evidence="4" id="KW-1185">Reference proteome</keyword>
<accession>A0AAD3S642</accession>
<dbReference type="PANTHER" id="PTHR32258">
    <property type="entry name" value="PROTEIN NETWORKED 4A"/>
    <property type="match status" value="1"/>
</dbReference>
<reference evidence="3" key="1">
    <citation type="submission" date="2023-05" db="EMBL/GenBank/DDBJ databases">
        <title>Nepenthes gracilis genome sequencing.</title>
        <authorList>
            <person name="Fukushima K."/>
        </authorList>
    </citation>
    <scope>NUCLEOTIDE SEQUENCE</scope>
    <source>
        <strain evidence="3">SING2019-196</strain>
    </source>
</reference>
<evidence type="ECO:0000256" key="2">
    <source>
        <dbReference type="SAM" id="MobiDB-lite"/>
    </source>
</evidence>
<dbReference type="AlphaFoldDB" id="A0AAD3S642"/>
<evidence type="ECO:0000256" key="1">
    <source>
        <dbReference type="SAM" id="Coils"/>
    </source>
</evidence>
<dbReference type="Proteomes" id="UP001279734">
    <property type="component" value="Unassembled WGS sequence"/>
</dbReference>
<sequence length="626" mass="71077">MDLNENLWQLDCIVGPKSLECLQENIKEMNQCFKQMLKCVGVGDDLATKVLIDEYGDISIKNPETYEQNSSALIIDIKEFHQVCRSLKKHYISLADQMRNMSSGMFDPGIDQDSSFLTPELKQGLQKCAPHADSLNTFLSSGGGSSDFSLKEGSQPLSSSSLSDSESESYNLSPNNYVVRHVNDDSRQLSQKFTGSDALLVGMKGKLMVAKGLNEDGTPKEMKYDSCNELLERVANNEKELSIAKGKLQCSQEEIARLKYELSKRVSGREPQENTLYELEPSCFDNSGLERIKVSQLRNQLTELETQVLDSNLKNAALVEEIDRARKNIQTSEDAVAKLKQEHRNETLELTYKFQGQLDLANQNVGMLESELALERRLVSELQEMIVRYTNDLTNQGMEVQELNFALSNAQKNFAVERSELLSDISLLSQQQCLLQGTLEESELKTKLLEGQIKQCQSEKMEIKLLHEDQGKYLLGEIEVLKAELAEKCDAISALNRSLDADKHNYDMLMSVKDENIAKLQTLTAELRCKDIQIEQMEQRFNQLTREHAEQLTGSEITQELVKDLRLRMVELEKEVNWQRVVISEMADGKREAIKQLCFSLEYYRTGYHELRMAFVGQKHLSAVVS</sequence>
<dbReference type="PANTHER" id="PTHR32258:SF14">
    <property type="entry name" value="GB|AAF19561.1"/>
    <property type="match status" value="1"/>
</dbReference>
<feature type="compositionally biased region" description="Low complexity" evidence="2">
    <location>
        <begin position="151"/>
        <end position="170"/>
    </location>
</feature>
<proteinExistence type="predicted"/>
<feature type="coiled-coil region" evidence="1">
    <location>
        <begin position="520"/>
        <end position="575"/>
    </location>
</feature>
<name>A0AAD3S642_NEPGR</name>
<evidence type="ECO:0000313" key="3">
    <source>
        <dbReference type="EMBL" id="GMH05004.1"/>
    </source>
</evidence>
<dbReference type="EMBL" id="BSYO01000005">
    <property type="protein sequence ID" value="GMH05004.1"/>
    <property type="molecule type" value="Genomic_DNA"/>
</dbReference>
<organism evidence="3 4">
    <name type="scientific">Nepenthes gracilis</name>
    <name type="common">Slender pitcher plant</name>
    <dbReference type="NCBI Taxonomy" id="150966"/>
    <lineage>
        <taxon>Eukaryota</taxon>
        <taxon>Viridiplantae</taxon>
        <taxon>Streptophyta</taxon>
        <taxon>Embryophyta</taxon>
        <taxon>Tracheophyta</taxon>
        <taxon>Spermatophyta</taxon>
        <taxon>Magnoliopsida</taxon>
        <taxon>eudicotyledons</taxon>
        <taxon>Gunneridae</taxon>
        <taxon>Pentapetalae</taxon>
        <taxon>Caryophyllales</taxon>
        <taxon>Nepenthaceae</taxon>
        <taxon>Nepenthes</taxon>
    </lineage>
</organism>
<comment type="caution">
    <text evidence="3">The sequence shown here is derived from an EMBL/GenBank/DDBJ whole genome shotgun (WGS) entry which is preliminary data.</text>
</comment>
<dbReference type="GO" id="GO:0005774">
    <property type="term" value="C:vacuolar membrane"/>
    <property type="evidence" value="ECO:0007669"/>
    <property type="project" value="TreeGrafter"/>
</dbReference>
<feature type="region of interest" description="Disordered" evidence="2">
    <location>
        <begin position="146"/>
        <end position="170"/>
    </location>
</feature>
<evidence type="ECO:0000313" key="4">
    <source>
        <dbReference type="Proteomes" id="UP001279734"/>
    </source>
</evidence>
<keyword evidence="1" id="KW-0175">Coiled coil</keyword>